<dbReference type="SUPFAM" id="SSF50965">
    <property type="entry name" value="Galactose oxidase, central domain"/>
    <property type="match status" value="1"/>
</dbReference>
<organism evidence="1 2">
    <name type="scientific">Lunasporangiospora selenospora</name>
    <dbReference type="NCBI Taxonomy" id="979761"/>
    <lineage>
        <taxon>Eukaryota</taxon>
        <taxon>Fungi</taxon>
        <taxon>Fungi incertae sedis</taxon>
        <taxon>Mucoromycota</taxon>
        <taxon>Mortierellomycotina</taxon>
        <taxon>Mortierellomycetes</taxon>
        <taxon>Mortierellales</taxon>
        <taxon>Mortierellaceae</taxon>
        <taxon>Lunasporangiospora</taxon>
    </lineage>
</organism>
<comment type="caution">
    <text evidence="1">The sequence shown here is derived from an EMBL/GenBank/DDBJ whole genome shotgun (WGS) entry which is preliminary data.</text>
</comment>
<dbReference type="AlphaFoldDB" id="A0A9P6KER8"/>
<keyword evidence="2" id="KW-1185">Reference proteome</keyword>
<protein>
    <submittedName>
        <fullName evidence="1">Uncharacterized protein</fullName>
    </submittedName>
</protein>
<evidence type="ECO:0000313" key="1">
    <source>
        <dbReference type="EMBL" id="KAF9582042.1"/>
    </source>
</evidence>
<name>A0A9P6KER8_9FUNG</name>
<dbReference type="InterPro" id="IPR011043">
    <property type="entry name" value="Gal_Oxase/kelch_b-propeller"/>
</dbReference>
<dbReference type="EMBL" id="JAABOA010001212">
    <property type="protein sequence ID" value="KAF9582042.1"/>
    <property type="molecule type" value="Genomic_DNA"/>
</dbReference>
<dbReference type="Proteomes" id="UP000780801">
    <property type="component" value="Unassembled WGS sequence"/>
</dbReference>
<evidence type="ECO:0000313" key="2">
    <source>
        <dbReference type="Proteomes" id="UP000780801"/>
    </source>
</evidence>
<dbReference type="InterPro" id="IPR037293">
    <property type="entry name" value="Gal_Oxidase_central_sf"/>
</dbReference>
<dbReference type="Gene3D" id="2.130.10.80">
    <property type="entry name" value="Galactose oxidase/kelch, beta-propeller"/>
    <property type="match status" value="1"/>
</dbReference>
<accession>A0A9P6KER8</accession>
<dbReference type="OrthoDB" id="432528at2759"/>
<proteinExistence type="predicted"/>
<reference evidence="1" key="1">
    <citation type="journal article" date="2020" name="Fungal Divers.">
        <title>Resolving the Mortierellaceae phylogeny through synthesis of multi-gene phylogenetics and phylogenomics.</title>
        <authorList>
            <person name="Vandepol N."/>
            <person name="Liber J."/>
            <person name="Desiro A."/>
            <person name="Na H."/>
            <person name="Kennedy M."/>
            <person name="Barry K."/>
            <person name="Grigoriev I.V."/>
            <person name="Miller A.N."/>
            <person name="O'Donnell K."/>
            <person name="Stajich J.E."/>
            <person name="Bonito G."/>
        </authorList>
    </citation>
    <scope>NUCLEOTIDE SEQUENCE</scope>
    <source>
        <strain evidence="1">KOD1015</strain>
    </source>
</reference>
<gene>
    <name evidence="1" type="ORF">BGW38_000737</name>
</gene>
<feature type="non-terminal residue" evidence="1">
    <location>
        <position position="1"/>
    </location>
</feature>
<sequence length="297" mass="31332">MTLRRRRSASPTVASLSFSLSLASLFVLGTTLILPTHGQNTPPIITGSLAYTQANGRFYIHGGERSTTDVSSQLYALDLTRSWTADAPAWTSLAASPFSNSYHVMTHSFDNKFLYLFGRNTGTPKAPPQFINKYSVDTDTWDAGVTPAAISTPDRRDFQGAFNPATGDYMFLGGNYGNLGATTSNALNIFYTKTGSVNEAAIPFPDLAYLQGGAVGYVGKGPGSPGLAVFAGSWSSNGTVTGKSKTLVNPGTPRINSNGAWSQLTLAAAPAGRMYPCVASNTDGSKVVMYGGFNSET</sequence>